<dbReference type="RefSeq" id="WP_330929883.1">
    <property type="nucleotide sequence ID" value="NZ_CP119075.1"/>
</dbReference>
<keyword evidence="3 5" id="KW-0456">Lyase</keyword>
<evidence type="ECO:0000256" key="1">
    <source>
        <dbReference type="ARBA" id="ARBA00005568"/>
    </source>
</evidence>
<dbReference type="InterPro" id="IPR050251">
    <property type="entry name" value="HpcH-HpaI_aldolase"/>
</dbReference>
<dbReference type="InterPro" id="IPR005000">
    <property type="entry name" value="Aldolase/citrate-lyase_domain"/>
</dbReference>
<accession>A0AAE9ZSX7</accession>
<dbReference type="Gene3D" id="3.20.20.60">
    <property type="entry name" value="Phosphoenolpyruvate-binding domains"/>
    <property type="match status" value="1"/>
</dbReference>
<name>A0AAE9ZSX7_9BACT</name>
<dbReference type="InterPro" id="IPR015813">
    <property type="entry name" value="Pyrv/PenolPyrv_kinase-like_dom"/>
</dbReference>
<dbReference type="Proteomes" id="UP001218638">
    <property type="component" value="Chromosome"/>
</dbReference>
<keyword evidence="2" id="KW-0479">Metal-binding</keyword>
<dbReference type="PANTHER" id="PTHR30502:SF0">
    <property type="entry name" value="PHOSPHOENOLPYRUVATE CARBOXYLASE FAMILY PROTEIN"/>
    <property type="match status" value="1"/>
</dbReference>
<dbReference type="GO" id="GO:0005737">
    <property type="term" value="C:cytoplasm"/>
    <property type="evidence" value="ECO:0007669"/>
    <property type="project" value="TreeGrafter"/>
</dbReference>
<reference evidence="5" key="1">
    <citation type="submission" date="2023-03" db="EMBL/GenBank/DDBJ databases">
        <title>Lomoglobus Profundus gen. nov., sp. nov., a novel member of the phylum Verrucomicrobia, isolated from deep-marine sediment of South China Sea.</title>
        <authorList>
            <person name="Ahmad T."/>
            <person name="Ishaq S.E."/>
            <person name="Wang F."/>
        </authorList>
    </citation>
    <scope>NUCLEOTIDE SEQUENCE</scope>
    <source>
        <strain evidence="5">LMO-M01</strain>
    </source>
</reference>
<evidence type="ECO:0000256" key="2">
    <source>
        <dbReference type="ARBA" id="ARBA00022723"/>
    </source>
</evidence>
<evidence type="ECO:0000259" key="4">
    <source>
        <dbReference type="Pfam" id="PF03328"/>
    </source>
</evidence>
<protein>
    <submittedName>
        <fullName evidence="5">Aldolase/citrate lyase family protein</fullName>
    </submittedName>
</protein>
<dbReference type="SUPFAM" id="SSF51621">
    <property type="entry name" value="Phosphoenolpyruvate/pyruvate domain"/>
    <property type="match status" value="1"/>
</dbReference>
<evidence type="ECO:0000313" key="6">
    <source>
        <dbReference type="Proteomes" id="UP001218638"/>
    </source>
</evidence>
<dbReference type="KEGG" id="slom:PXH66_15175"/>
<evidence type="ECO:0000313" key="5">
    <source>
        <dbReference type="EMBL" id="WED63676.1"/>
    </source>
</evidence>
<dbReference type="GO" id="GO:0016832">
    <property type="term" value="F:aldehyde-lyase activity"/>
    <property type="evidence" value="ECO:0007669"/>
    <property type="project" value="TreeGrafter"/>
</dbReference>
<dbReference type="PANTHER" id="PTHR30502">
    <property type="entry name" value="2-KETO-3-DEOXY-L-RHAMNONATE ALDOLASE"/>
    <property type="match status" value="1"/>
</dbReference>
<dbReference type="AlphaFoldDB" id="A0AAE9ZSX7"/>
<organism evidence="5 6">
    <name type="scientific">Synoicihabitans lomoniglobus</name>
    <dbReference type="NCBI Taxonomy" id="2909285"/>
    <lineage>
        <taxon>Bacteria</taxon>
        <taxon>Pseudomonadati</taxon>
        <taxon>Verrucomicrobiota</taxon>
        <taxon>Opitutia</taxon>
        <taxon>Opitutales</taxon>
        <taxon>Opitutaceae</taxon>
        <taxon>Synoicihabitans</taxon>
    </lineage>
</organism>
<keyword evidence="6" id="KW-1185">Reference proteome</keyword>
<dbReference type="InterPro" id="IPR040442">
    <property type="entry name" value="Pyrv_kinase-like_dom_sf"/>
</dbReference>
<dbReference type="GO" id="GO:0046872">
    <property type="term" value="F:metal ion binding"/>
    <property type="evidence" value="ECO:0007669"/>
    <property type="project" value="UniProtKB-KW"/>
</dbReference>
<proteinExistence type="inferred from homology"/>
<dbReference type="Pfam" id="PF03328">
    <property type="entry name" value="HpcH_HpaI"/>
    <property type="match status" value="1"/>
</dbReference>
<sequence>MRQSLVRSRLTRQQPARIVCMYYPTAMLPAHAARCGFDAVWLDTEHNTWDRRELQRIIALHHLANIDCIIRTGSRHPTELYHLLEDGATGLMIPLVKTPEEARALVDAVKFPPLGQRGLDGASLDNNFYLDGTESYPESANTETLLIVQIESPEALGNLDAIASTPGVDGLFIGPGDLALRLGCPIDWNDPAMIAAEDAVAAAAAKHGIAWGRPAGTPEQITRVAAKGGRLIAHGSDFGSVITGLQQCAAHLSTALSAS</sequence>
<gene>
    <name evidence="5" type="ORF">PXH66_15175</name>
</gene>
<dbReference type="EMBL" id="CP119075">
    <property type="protein sequence ID" value="WED63676.1"/>
    <property type="molecule type" value="Genomic_DNA"/>
</dbReference>
<evidence type="ECO:0000256" key="3">
    <source>
        <dbReference type="ARBA" id="ARBA00023239"/>
    </source>
</evidence>
<comment type="similarity">
    <text evidence="1">Belongs to the HpcH/HpaI aldolase family.</text>
</comment>
<feature type="domain" description="HpcH/HpaI aldolase/citrate lyase" evidence="4">
    <location>
        <begin position="30"/>
        <end position="242"/>
    </location>
</feature>